<evidence type="ECO:0000259" key="3">
    <source>
        <dbReference type="PROSITE" id="PS50157"/>
    </source>
</evidence>
<dbReference type="InterPro" id="IPR013087">
    <property type="entry name" value="Znf_C2H2_type"/>
</dbReference>
<evidence type="ECO:0000313" key="5">
    <source>
        <dbReference type="Proteomes" id="UP000800082"/>
    </source>
</evidence>
<keyword evidence="1" id="KW-0863">Zinc-finger</keyword>
<feature type="compositionally biased region" description="Polar residues" evidence="2">
    <location>
        <begin position="15"/>
        <end position="24"/>
    </location>
</feature>
<feature type="domain" description="C2H2-type" evidence="3">
    <location>
        <begin position="68"/>
        <end position="96"/>
    </location>
</feature>
<dbReference type="SUPFAM" id="SSF57667">
    <property type="entry name" value="beta-beta-alpha zinc fingers"/>
    <property type="match status" value="1"/>
</dbReference>
<dbReference type="PROSITE" id="PS50157">
    <property type="entry name" value="ZINC_FINGER_C2H2_2"/>
    <property type="match status" value="1"/>
</dbReference>
<reference evidence="4" key="1">
    <citation type="journal article" date="2020" name="Stud. Mycol.">
        <title>101 Dothideomycetes genomes: a test case for predicting lifestyles and emergence of pathogens.</title>
        <authorList>
            <person name="Haridas S."/>
            <person name="Albert R."/>
            <person name="Binder M."/>
            <person name="Bloem J."/>
            <person name="Labutti K."/>
            <person name="Salamov A."/>
            <person name="Andreopoulos B."/>
            <person name="Baker S."/>
            <person name="Barry K."/>
            <person name="Bills G."/>
            <person name="Bluhm B."/>
            <person name="Cannon C."/>
            <person name="Castanera R."/>
            <person name="Culley D."/>
            <person name="Daum C."/>
            <person name="Ezra D."/>
            <person name="Gonzalez J."/>
            <person name="Henrissat B."/>
            <person name="Kuo A."/>
            <person name="Liang C."/>
            <person name="Lipzen A."/>
            <person name="Lutzoni F."/>
            <person name="Magnuson J."/>
            <person name="Mondo S."/>
            <person name="Nolan M."/>
            <person name="Ohm R."/>
            <person name="Pangilinan J."/>
            <person name="Park H.-J."/>
            <person name="Ramirez L."/>
            <person name="Alfaro M."/>
            <person name="Sun H."/>
            <person name="Tritt A."/>
            <person name="Yoshinaga Y."/>
            <person name="Zwiers L.-H."/>
            <person name="Turgeon B."/>
            <person name="Goodwin S."/>
            <person name="Spatafora J."/>
            <person name="Crous P."/>
            <person name="Grigoriev I."/>
        </authorList>
    </citation>
    <scope>NUCLEOTIDE SEQUENCE</scope>
    <source>
        <strain evidence="4">CBS 183.55</strain>
    </source>
</reference>
<dbReference type="RefSeq" id="XP_033451106.1">
    <property type="nucleotide sequence ID" value="XM_033589230.1"/>
</dbReference>
<organism evidence="4 5">
    <name type="scientific">Didymella exigua CBS 183.55</name>
    <dbReference type="NCBI Taxonomy" id="1150837"/>
    <lineage>
        <taxon>Eukaryota</taxon>
        <taxon>Fungi</taxon>
        <taxon>Dikarya</taxon>
        <taxon>Ascomycota</taxon>
        <taxon>Pezizomycotina</taxon>
        <taxon>Dothideomycetes</taxon>
        <taxon>Pleosporomycetidae</taxon>
        <taxon>Pleosporales</taxon>
        <taxon>Pleosporineae</taxon>
        <taxon>Didymellaceae</taxon>
        <taxon>Didymella</taxon>
    </lineage>
</organism>
<keyword evidence="5" id="KW-1185">Reference proteome</keyword>
<dbReference type="GeneID" id="54346877"/>
<accession>A0A6A5RV56</accession>
<protein>
    <recommendedName>
        <fullName evidence="3">C2H2-type domain-containing protein</fullName>
    </recommendedName>
</protein>
<evidence type="ECO:0000313" key="4">
    <source>
        <dbReference type="EMBL" id="KAF1930858.1"/>
    </source>
</evidence>
<name>A0A6A5RV56_9PLEO</name>
<keyword evidence="1" id="KW-0862">Zinc</keyword>
<dbReference type="GO" id="GO:0008270">
    <property type="term" value="F:zinc ion binding"/>
    <property type="evidence" value="ECO:0007669"/>
    <property type="project" value="UniProtKB-KW"/>
</dbReference>
<proteinExistence type="predicted"/>
<dbReference type="SMART" id="SM00355">
    <property type="entry name" value="ZnF_C2H2"/>
    <property type="match status" value="2"/>
</dbReference>
<dbReference type="PROSITE" id="PS00028">
    <property type="entry name" value="ZINC_FINGER_C2H2_1"/>
    <property type="match status" value="1"/>
</dbReference>
<dbReference type="AlphaFoldDB" id="A0A6A5RV56"/>
<sequence>MRLSSSFLAPDHGNIPTSPTPSEFSVTPSIVRPTLVCDVGNCRVLFSGKFRRSNFARHIRLVHKRREYRCAVEFCDKVFRRQDALKKHFDKKHRRP</sequence>
<dbReference type="Gene3D" id="3.30.160.60">
    <property type="entry name" value="Classic Zinc Finger"/>
    <property type="match status" value="1"/>
</dbReference>
<dbReference type="EMBL" id="ML978962">
    <property type="protein sequence ID" value="KAF1930858.1"/>
    <property type="molecule type" value="Genomic_DNA"/>
</dbReference>
<feature type="region of interest" description="Disordered" evidence="2">
    <location>
        <begin position="1"/>
        <end position="24"/>
    </location>
</feature>
<dbReference type="Proteomes" id="UP000800082">
    <property type="component" value="Unassembled WGS sequence"/>
</dbReference>
<evidence type="ECO:0000256" key="2">
    <source>
        <dbReference type="SAM" id="MobiDB-lite"/>
    </source>
</evidence>
<evidence type="ECO:0000256" key="1">
    <source>
        <dbReference type="PROSITE-ProRule" id="PRU00042"/>
    </source>
</evidence>
<dbReference type="InterPro" id="IPR036236">
    <property type="entry name" value="Znf_C2H2_sf"/>
</dbReference>
<dbReference type="OrthoDB" id="3940153at2759"/>
<keyword evidence="1" id="KW-0479">Metal-binding</keyword>
<gene>
    <name evidence="4" type="ORF">M421DRAFT_3137</name>
</gene>